<name>A0A7J5YRZ3_DISMA</name>
<proteinExistence type="predicted"/>
<gene>
    <name evidence="1" type="ORF">F7725_012959</name>
</gene>
<protein>
    <submittedName>
        <fullName evidence="1">Uncharacterized protein</fullName>
    </submittedName>
</protein>
<dbReference type="OrthoDB" id="10649695at2759"/>
<sequence length="253" mass="27935">MASILPPLSPCPVQFPGDPHSLPGWPGWSGLRMGQVGSDKGIAYSLPPALTQKTAQTATAHPQPCLSPSHRLVLHSDCFTPLSQSTSSSVEGGQAPLEIRNQSFWWKNGVGLSITIPWVLPAEREVQKRLHTGTVEGKVNAADTPLCCLFTRPLYSPQKSSDSWKVLGVYSVTTKQNHLKTKWAAKLSLKFREMIKGEETVKHLKDLRTRAKVALGRKVNSVTKMVNTMLEEELMKEYGEVHKAAHQSHRGQQ</sequence>
<keyword evidence="2" id="KW-1185">Reference proteome</keyword>
<accession>A0A7J5YRZ3</accession>
<dbReference type="AlphaFoldDB" id="A0A7J5YRZ3"/>
<dbReference type="Proteomes" id="UP000518266">
    <property type="component" value="Unassembled WGS sequence"/>
</dbReference>
<evidence type="ECO:0000313" key="1">
    <source>
        <dbReference type="EMBL" id="KAF3851187.1"/>
    </source>
</evidence>
<reference evidence="1 2" key="1">
    <citation type="submission" date="2020-03" db="EMBL/GenBank/DDBJ databases">
        <title>Dissostichus mawsoni Genome sequencing and assembly.</title>
        <authorList>
            <person name="Park H."/>
        </authorList>
    </citation>
    <scope>NUCLEOTIDE SEQUENCE [LARGE SCALE GENOMIC DNA]</scope>
    <source>
        <strain evidence="1">DM0001</strain>
        <tissue evidence="1">Muscle</tissue>
    </source>
</reference>
<evidence type="ECO:0000313" key="2">
    <source>
        <dbReference type="Proteomes" id="UP000518266"/>
    </source>
</evidence>
<organism evidence="1 2">
    <name type="scientific">Dissostichus mawsoni</name>
    <name type="common">Antarctic cod</name>
    <dbReference type="NCBI Taxonomy" id="36200"/>
    <lineage>
        <taxon>Eukaryota</taxon>
        <taxon>Metazoa</taxon>
        <taxon>Chordata</taxon>
        <taxon>Craniata</taxon>
        <taxon>Vertebrata</taxon>
        <taxon>Euteleostomi</taxon>
        <taxon>Actinopterygii</taxon>
        <taxon>Neopterygii</taxon>
        <taxon>Teleostei</taxon>
        <taxon>Neoteleostei</taxon>
        <taxon>Acanthomorphata</taxon>
        <taxon>Eupercaria</taxon>
        <taxon>Perciformes</taxon>
        <taxon>Notothenioidei</taxon>
        <taxon>Nototheniidae</taxon>
        <taxon>Dissostichus</taxon>
    </lineage>
</organism>
<dbReference type="EMBL" id="JAAKFY010000010">
    <property type="protein sequence ID" value="KAF3851187.1"/>
    <property type="molecule type" value="Genomic_DNA"/>
</dbReference>
<comment type="caution">
    <text evidence="1">The sequence shown here is derived from an EMBL/GenBank/DDBJ whole genome shotgun (WGS) entry which is preliminary data.</text>
</comment>